<feature type="transmembrane region" description="Helical" evidence="2">
    <location>
        <begin position="231"/>
        <end position="253"/>
    </location>
</feature>
<proteinExistence type="inferred from homology"/>
<accession>A0ABM1NIU1</accession>
<reference evidence="4" key="1">
    <citation type="submission" date="2025-08" db="UniProtKB">
        <authorList>
            <consortium name="RefSeq"/>
        </authorList>
    </citation>
    <scope>IDENTIFICATION</scope>
    <source>
        <tissue evidence="4">Whole Larva</tissue>
    </source>
</reference>
<keyword evidence="2" id="KW-0472">Membrane</keyword>
<dbReference type="PANTHER" id="PTHR19444:SF11">
    <property type="entry name" value="UNC93-LIKE PROTEIN"/>
    <property type="match status" value="1"/>
</dbReference>
<feature type="transmembrane region" description="Helical" evidence="2">
    <location>
        <begin position="510"/>
        <end position="530"/>
    </location>
</feature>
<evidence type="ECO:0000313" key="3">
    <source>
        <dbReference type="Proteomes" id="UP000695000"/>
    </source>
</evidence>
<dbReference type="InterPro" id="IPR051951">
    <property type="entry name" value="UNC-93_regulatory"/>
</dbReference>
<evidence type="ECO:0000256" key="1">
    <source>
        <dbReference type="ARBA" id="ARBA00009172"/>
    </source>
</evidence>
<feature type="transmembrane region" description="Helical" evidence="2">
    <location>
        <begin position="447"/>
        <end position="464"/>
    </location>
</feature>
<dbReference type="RefSeq" id="XP_017786741.1">
    <property type="nucleotide sequence ID" value="XM_017931252.1"/>
</dbReference>
<keyword evidence="2" id="KW-0812">Transmembrane</keyword>
<feature type="transmembrane region" description="Helical" evidence="2">
    <location>
        <begin position="578"/>
        <end position="595"/>
    </location>
</feature>
<dbReference type="InterPro" id="IPR036259">
    <property type="entry name" value="MFS_trans_sf"/>
</dbReference>
<gene>
    <name evidence="4" type="primary">LOC108569628</name>
</gene>
<comment type="similarity">
    <text evidence="1">Belongs to the unc-93 family.</text>
</comment>
<name>A0ABM1NIU1_NICVS</name>
<keyword evidence="3" id="KW-1185">Reference proteome</keyword>
<sequence>MLSKMGSLPNLHELGKAEAAIDHVKIGPAVSNPHQHSTLTQDERNKILHRHSTHCKAKYKERTSKIIYDDFMLEQMATYSPICNRSTRNLTHTIRRRDSMNSSIGANSVRRLIGVVRNTNSRLGPVYSRKVLIRNVILICVSHVLITATFLPFLALQGSVSVWTQPIPNSAIPVTINLGSILLTIMHVAAAVSSILAPSLIQKWTTNVIFVVAYSMLSLFHAAHFHPLPYIIIPVYLLYGLCLGPLSVARVSFLMTISTKLNYMYGEEDEETKIIRRTCIIRRVARGFQAAHDFGLIFGSILTAALITITINLNTQTMQLQIATNTTSNSTDCSDQSTCDANTTSMNFYEYNSFLDDIFDVDEMGDRLCGAQACPSSYQLRGEFKVLPEVTTVALVGLYVGICLVSIVIVVFFVDKIKLYVYQDPLERSPGFAAFRGVKESFKDSRLQMAAPLAFFIGLEQAFMYADFSKSYVVCTLGIHRLNLVFLCMGLLQSIAACTLSMLLRSIRRYYVIAVGFTFHACLMMVQMLWKPIGDDPALFYVISAAWGVCNAVWEMMNFTLLTGLFPDNWEPAFANSFFFRFLGLGIAFGSHGLICNWLKLYFLGSAMLVAVVPFAWLEMRLENMRRVKNVSRL</sequence>
<dbReference type="GeneID" id="108569628"/>
<feature type="transmembrane region" description="Helical" evidence="2">
    <location>
        <begin position="204"/>
        <end position="225"/>
    </location>
</feature>
<feature type="transmembrane region" description="Helical" evidence="2">
    <location>
        <begin position="484"/>
        <end position="503"/>
    </location>
</feature>
<feature type="transmembrane region" description="Helical" evidence="2">
    <location>
        <begin position="542"/>
        <end position="566"/>
    </location>
</feature>
<dbReference type="Proteomes" id="UP000695000">
    <property type="component" value="Unplaced"/>
</dbReference>
<keyword evidence="2" id="KW-1133">Transmembrane helix</keyword>
<evidence type="ECO:0000256" key="2">
    <source>
        <dbReference type="SAM" id="Phobius"/>
    </source>
</evidence>
<dbReference type="SUPFAM" id="SSF103473">
    <property type="entry name" value="MFS general substrate transporter"/>
    <property type="match status" value="2"/>
</dbReference>
<organism evidence="3 4">
    <name type="scientific">Nicrophorus vespilloides</name>
    <name type="common">Boreal carrion beetle</name>
    <dbReference type="NCBI Taxonomy" id="110193"/>
    <lineage>
        <taxon>Eukaryota</taxon>
        <taxon>Metazoa</taxon>
        <taxon>Ecdysozoa</taxon>
        <taxon>Arthropoda</taxon>
        <taxon>Hexapoda</taxon>
        <taxon>Insecta</taxon>
        <taxon>Pterygota</taxon>
        <taxon>Neoptera</taxon>
        <taxon>Endopterygota</taxon>
        <taxon>Coleoptera</taxon>
        <taxon>Polyphaga</taxon>
        <taxon>Staphyliniformia</taxon>
        <taxon>Silphidae</taxon>
        <taxon>Nicrophorinae</taxon>
        <taxon>Nicrophorus</taxon>
    </lineage>
</organism>
<feature type="transmembrane region" description="Helical" evidence="2">
    <location>
        <begin position="131"/>
        <end position="156"/>
    </location>
</feature>
<feature type="transmembrane region" description="Helical" evidence="2">
    <location>
        <begin position="290"/>
        <end position="311"/>
    </location>
</feature>
<feature type="transmembrane region" description="Helical" evidence="2">
    <location>
        <begin position="176"/>
        <end position="197"/>
    </location>
</feature>
<feature type="transmembrane region" description="Helical" evidence="2">
    <location>
        <begin position="601"/>
        <end position="618"/>
    </location>
</feature>
<protein>
    <submittedName>
        <fullName evidence="4">UNC93-like protein</fullName>
    </submittedName>
</protein>
<evidence type="ECO:0000313" key="4">
    <source>
        <dbReference type="RefSeq" id="XP_017786741.1"/>
    </source>
</evidence>
<dbReference type="PANTHER" id="PTHR19444">
    <property type="entry name" value="UNC-93 RELATED"/>
    <property type="match status" value="1"/>
</dbReference>
<feature type="transmembrane region" description="Helical" evidence="2">
    <location>
        <begin position="393"/>
        <end position="414"/>
    </location>
</feature>